<dbReference type="InterPro" id="IPR000644">
    <property type="entry name" value="CBS_dom"/>
</dbReference>
<evidence type="ECO:0000256" key="9">
    <source>
        <dbReference type="ARBA" id="ARBA00023303"/>
    </source>
</evidence>
<evidence type="ECO:0000256" key="8">
    <source>
        <dbReference type="ARBA" id="ARBA00023214"/>
    </source>
</evidence>
<evidence type="ECO:0000256" key="4">
    <source>
        <dbReference type="ARBA" id="ARBA00022989"/>
    </source>
</evidence>
<keyword evidence="10" id="KW-0129">CBS domain</keyword>
<dbReference type="CDD" id="cd02205">
    <property type="entry name" value="CBS_pair_SF"/>
    <property type="match status" value="1"/>
</dbReference>
<evidence type="ECO:0000256" key="5">
    <source>
        <dbReference type="ARBA" id="ARBA00023065"/>
    </source>
</evidence>
<keyword evidence="2" id="KW-0813">Transport</keyword>
<dbReference type="Gene3D" id="3.10.580.10">
    <property type="entry name" value="CBS-domain"/>
    <property type="match status" value="1"/>
</dbReference>
<feature type="transmembrane region" description="Helical" evidence="11">
    <location>
        <begin position="12"/>
        <end position="33"/>
    </location>
</feature>
<dbReference type="EMBL" id="FXTM01000003">
    <property type="protein sequence ID" value="SMO40331.1"/>
    <property type="molecule type" value="Genomic_DNA"/>
</dbReference>
<dbReference type="InterPro" id="IPR014743">
    <property type="entry name" value="Cl-channel_core"/>
</dbReference>
<reference evidence="13 14" key="1">
    <citation type="submission" date="2017-05" db="EMBL/GenBank/DDBJ databases">
        <authorList>
            <person name="Varghese N."/>
            <person name="Submissions S."/>
        </authorList>
    </citation>
    <scope>NUCLEOTIDE SEQUENCE [LARGE SCALE GENOMIC DNA]</scope>
    <source>
        <strain evidence="13 14">DSM 16304</strain>
    </source>
</reference>
<keyword evidence="8" id="KW-0868">Chloride</keyword>
<name>A0A521AZX9_9BACT</name>
<dbReference type="CDD" id="cd00400">
    <property type="entry name" value="Voltage_gated_ClC"/>
    <property type="match status" value="1"/>
</dbReference>
<feature type="transmembrane region" description="Helical" evidence="11">
    <location>
        <begin position="69"/>
        <end position="90"/>
    </location>
</feature>
<evidence type="ECO:0000313" key="14">
    <source>
        <dbReference type="Proteomes" id="UP000317315"/>
    </source>
</evidence>
<sequence length="581" mass="62512">MIKEIYEIRKLLLLSIPVGILSGLLAVGFLYSLDFSTNLFLGNIVGYHPPKPFGEGGGETYVFFISHRFLLPLVTAIGGLIVGILVYLFAPEAAGVGTDVAIKAFHYGLPIGLKSSILKLITSAITIGSGGSSGREGPMALIGAGIGRWFGEALKLTQEEKNILLAAGLGAGIGAVFRAPFAGGILSAEVFYKEDFEVEALIPGFVSSIVAYIVAGFFVGYEPLFKTEVVFPKFTTEEIAGYIVLGIVSAFIAKFMIFTFYSVKNLFKNLKIHPILKPAVGGFLAGICGILTPLAVGNSYGWIQMFMKGEFLYLSFPLILLSIPVVILSLSFTLGSGGSGGVFGPSLVVGGITGASLSILFNDLLGGPVFNPGMMTIVGMISVFTAAASAPLSTIILVSEMTRGYDILPYALLSLVIAHNLAGFEKTLFEYQLLNRLESPFHRDELKAFILKTARVKEVMTRNVIALHPNASVLEAKEIMAKKFIAGIPIVNEKNQVIGIVTTSDVLKVEPEKMKTTKVFEIMTPKPACVLPDWNLLEVMKLFANYGYGRAPVVSDFESMKLVGIISRSDIARYLIKKNVI</sequence>
<keyword evidence="14" id="KW-1185">Reference proteome</keyword>
<dbReference type="GO" id="GO:0005254">
    <property type="term" value="F:chloride channel activity"/>
    <property type="evidence" value="ECO:0007669"/>
    <property type="project" value="UniProtKB-KW"/>
</dbReference>
<evidence type="ECO:0000256" key="10">
    <source>
        <dbReference type="PROSITE-ProRule" id="PRU00703"/>
    </source>
</evidence>
<evidence type="ECO:0000256" key="11">
    <source>
        <dbReference type="SAM" id="Phobius"/>
    </source>
</evidence>
<feature type="transmembrane region" description="Helical" evidence="11">
    <location>
        <begin position="111"/>
        <end position="131"/>
    </location>
</feature>
<dbReference type="GO" id="GO:0034707">
    <property type="term" value="C:chloride channel complex"/>
    <property type="evidence" value="ECO:0007669"/>
    <property type="project" value="UniProtKB-KW"/>
</dbReference>
<protein>
    <submittedName>
        <fullName evidence="13">Chloride channel protein, CIC family</fullName>
    </submittedName>
</protein>
<feature type="domain" description="CBS" evidence="12">
    <location>
        <begin position="523"/>
        <end position="581"/>
    </location>
</feature>
<dbReference type="PANTHER" id="PTHR43427:SF6">
    <property type="entry name" value="CHLORIDE CHANNEL PROTEIN CLC-E"/>
    <property type="match status" value="1"/>
</dbReference>
<dbReference type="InterPro" id="IPR050368">
    <property type="entry name" value="ClC-type_chloride_channel"/>
</dbReference>
<dbReference type="Pfam" id="PF00654">
    <property type="entry name" value="Voltage_CLC"/>
    <property type="match status" value="1"/>
</dbReference>
<evidence type="ECO:0000256" key="1">
    <source>
        <dbReference type="ARBA" id="ARBA00004141"/>
    </source>
</evidence>
<dbReference type="SMART" id="SM00116">
    <property type="entry name" value="CBS"/>
    <property type="match status" value="2"/>
</dbReference>
<feature type="transmembrane region" description="Helical" evidence="11">
    <location>
        <begin position="311"/>
        <end position="330"/>
    </location>
</feature>
<dbReference type="PANTHER" id="PTHR43427">
    <property type="entry name" value="CHLORIDE CHANNEL PROTEIN CLC-E"/>
    <property type="match status" value="1"/>
</dbReference>
<dbReference type="Gene3D" id="1.10.3080.10">
    <property type="entry name" value="Clc chloride channel"/>
    <property type="match status" value="1"/>
</dbReference>
<feature type="transmembrane region" description="Helical" evidence="11">
    <location>
        <begin position="163"/>
        <end position="188"/>
    </location>
</feature>
<accession>A0A521AZX9</accession>
<dbReference type="AlphaFoldDB" id="A0A521AZX9"/>
<feature type="transmembrane region" description="Helical" evidence="11">
    <location>
        <begin position="373"/>
        <end position="398"/>
    </location>
</feature>
<keyword evidence="7" id="KW-0869">Chloride channel</keyword>
<evidence type="ECO:0000256" key="7">
    <source>
        <dbReference type="ARBA" id="ARBA00023173"/>
    </source>
</evidence>
<dbReference type="PROSITE" id="PS51371">
    <property type="entry name" value="CBS"/>
    <property type="match status" value="2"/>
</dbReference>
<dbReference type="PRINTS" id="PR00762">
    <property type="entry name" value="CLCHANNEL"/>
</dbReference>
<feature type="transmembrane region" description="Helical" evidence="11">
    <location>
        <begin position="275"/>
        <end position="296"/>
    </location>
</feature>
<keyword evidence="5" id="KW-0406">Ion transport</keyword>
<evidence type="ECO:0000256" key="2">
    <source>
        <dbReference type="ARBA" id="ARBA00022448"/>
    </source>
</evidence>
<dbReference type="Proteomes" id="UP000317315">
    <property type="component" value="Unassembled WGS sequence"/>
</dbReference>
<dbReference type="Pfam" id="PF00571">
    <property type="entry name" value="CBS"/>
    <property type="match status" value="2"/>
</dbReference>
<dbReference type="RefSeq" id="WP_142933907.1">
    <property type="nucleotide sequence ID" value="NZ_FXTM01000003.1"/>
</dbReference>
<comment type="subcellular location">
    <subcellularLocation>
        <location evidence="1">Membrane</location>
        <topology evidence="1">Multi-pass membrane protein</topology>
    </subcellularLocation>
</comment>
<evidence type="ECO:0000256" key="3">
    <source>
        <dbReference type="ARBA" id="ARBA00022692"/>
    </source>
</evidence>
<proteinExistence type="predicted"/>
<evidence type="ECO:0000259" key="12">
    <source>
        <dbReference type="PROSITE" id="PS51371"/>
    </source>
</evidence>
<dbReference type="InterPro" id="IPR046342">
    <property type="entry name" value="CBS_dom_sf"/>
</dbReference>
<keyword evidence="3 11" id="KW-0812">Transmembrane</keyword>
<evidence type="ECO:0000256" key="6">
    <source>
        <dbReference type="ARBA" id="ARBA00023136"/>
    </source>
</evidence>
<organism evidence="13 14">
    <name type="scientific">Balnearium lithotrophicum</name>
    <dbReference type="NCBI Taxonomy" id="223788"/>
    <lineage>
        <taxon>Bacteria</taxon>
        <taxon>Pseudomonadati</taxon>
        <taxon>Aquificota</taxon>
        <taxon>Aquificia</taxon>
        <taxon>Desulfurobacteriales</taxon>
        <taxon>Desulfurobacteriaceae</taxon>
        <taxon>Balnearium</taxon>
    </lineage>
</organism>
<feature type="transmembrane region" description="Helical" evidence="11">
    <location>
        <begin position="342"/>
        <end position="361"/>
    </location>
</feature>
<dbReference type="SUPFAM" id="SSF81340">
    <property type="entry name" value="Clc chloride channel"/>
    <property type="match status" value="1"/>
</dbReference>
<keyword evidence="9" id="KW-0407">Ion channel</keyword>
<gene>
    <name evidence="13" type="ORF">SAMN06269117_10340</name>
</gene>
<feature type="transmembrane region" description="Helical" evidence="11">
    <location>
        <begin position="239"/>
        <end position="263"/>
    </location>
</feature>
<feature type="domain" description="CBS" evidence="12">
    <location>
        <begin position="460"/>
        <end position="516"/>
    </location>
</feature>
<dbReference type="OrthoDB" id="9812438at2"/>
<dbReference type="InterPro" id="IPR001807">
    <property type="entry name" value="ClC"/>
</dbReference>
<feature type="transmembrane region" description="Helical" evidence="11">
    <location>
        <begin position="200"/>
        <end position="219"/>
    </location>
</feature>
<evidence type="ECO:0000313" key="13">
    <source>
        <dbReference type="EMBL" id="SMO40331.1"/>
    </source>
</evidence>
<keyword evidence="4 11" id="KW-1133">Transmembrane helix</keyword>
<keyword evidence="6 11" id="KW-0472">Membrane</keyword>
<dbReference type="SUPFAM" id="SSF54631">
    <property type="entry name" value="CBS-domain pair"/>
    <property type="match status" value="1"/>
</dbReference>